<accession>A0ABR0LLN7</accession>
<gene>
    <name evidence="2" type="primary">TIM44_2</name>
    <name evidence="2" type="ORF">LTR16_008454</name>
</gene>
<dbReference type="EMBL" id="JAVRRA010018425">
    <property type="protein sequence ID" value="KAK5188287.1"/>
    <property type="molecule type" value="Genomic_DNA"/>
</dbReference>
<comment type="caution">
    <text evidence="2">The sequence shown here is derived from an EMBL/GenBank/DDBJ whole genome shotgun (WGS) entry which is preliminary data.</text>
</comment>
<organism evidence="2 3">
    <name type="scientific">Cryomyces antarcticus</name>
    <dbReference type="NCBI Taxonomy" id="329879"/>
    <lineage>
        <taxon>Eukaryota</taxon>
        <taxon>Fungi</taxon>
        <taxon>Dikarya</taxon>
        <taxon>Ascomycota</taxon>
        <taxon>Pezizomycotina</taxon>
        <taxon>Dothideomycetes</taxon>
        <taxon>Dothideomycetes incertae sedis</taxon>
        <taxon>Cryomyces</taxon>
    </lineage>
</organism>
<sequence>AQAADFEQASAGDEAAGAKANENGEQKKEGEQADGEGETKDGDKKEAPPPPPPHGDKTPWQVFTETLKTEFSASKEWNESTKQLGGTIHDFTQNPNVQRAKSAYTKTTDAAASGAATVLKTTGKAIGQSAA</sequence>
<feature type="non-terminal residue" evidence="2">
    <location>
        <position position="1"/>
    </location>
</feature>
<reference evidence="2 3" key="1">
    <citation type="submission" date="2023-08" db="EMBL/GenBank/DDBJ databases">
        <title>Black Yeasts Isolated from many extreme environments.</title>
        <authorList>
            <person name="Coleine C."/>
            <person name="Stajich J.E."/>
            <person name="Selbmann L."/>
        </authorList>
    </citation>
    <scope>NUCLEOTIDE SEQUENCE [LARGE SCALE GENOMIC DNA]</scope>
    <source>
        <strain evidence="2 3">CCFEE 536</strain>
    </source>
</reference>
<keyword evidence="3" id="KW-1185">Reference proteome</keyword>
<dbReference type="Proteomes" id="UP001357485">
    <property type="component" value="Unassembled WGS sequence"/>
</dbReference>
<evidence type="ECO:0000313" key="2">
    <source>
        <dbReference type="EMBL" id="KAK5188287.1"/>
    </source>
</evidence>
<evidence type="ECO:0000313" key="3">
    <source>
        <dbReference type="Proteomes" id="UP001357485"/>
    </source>
</evidence>
<proteinExistence type="predicted"/>
<protein>
    <submittedName>
        <fullName evidence="2">Protein translocase subunit</fullName>
    </submittedName>
</protein>
<feature type="compositionally biased region" description="Low complexity" evidence="1">
    <location>
        <begin position="9"/>
        <end position="21"/>
    </location>
</feature>
<evidence type="ECO:0000256" key="1">
    <source>
        <dbReference type="SAM" id="MobiDB-lite"/>
    </source>
</evidence>
<name>A0ABR0LLN7_9PEZI</name>
<feature type="region of interest" description="Disordered" evidence="1">
    <location>
        <begin position="1"/>
        <end position="60"/>
    </location>
</feature>
<feature type="compositionally biased region" description="Basic and acidic residues" evidence="1">
    <location>
        <begin position="22"/>
        <end position="47"/>
    </location>
</feature>